<proteinExistence type="predicted"/>
<name>A0A8B6DWY9_MYTGA</name>
<accession>A0A8B6DWY9</accession>
<protein>
    <submittedName>
        <fullName evidence="1">Uncharacterized protein</fullName>
    </submittedName>
</protein>
<dbReference type="Proteomes" id="UP000596742">
    <property type="component" value="Unassembled WGS sequence"/>
</dbReference>
<evidence type="ECO:0000313" key="1">
    <source>
        <dbReference type="EMBL" id="VDI25023.1"/>
    </source>
</evidence>
<dbReference type="EMBL" id="UYJE01004100">
    <property type="protein sequence ID" value="VDI25023.1"/>
    <property type="molecule type" value="Genomic_DNA"/>
</dbReference>
<dbReference type="OrthoDB" id="10421471at2759"/>
<dbReference type="AlphaFoldDB" id="A0A8B6DWY9"/>
<organism evidence="1 2">
    <name type="scientific">Mytilus galloprovincialis</name>
    <name type="common">Mediterranean mussel</name>
    <dbReference type="NCBI Taxonomy" id="29158"/>
    <lineage>
        <taxon>Eukaryota</taxon>
        <taxon>Metazoa</taxon>
        <taxon>Spiralia</taxon>
        <taxon>Lophotrochozoa</taxon>
        <taxon>Mollusca</taxon>
        <taxon>Bivalvia</taxon>
        <taxon>Autobranchia</taxon>
        <taxon>Pteriomorphia</taxon>
        <taxon>Mytilida</taxon>
        <taxon>Mytiloidea</taxon>
        <taxon>Mytilidae</taxon>
        <taxon>Mytilinae</taxon>
        <taxon>Mytilus</taxon>
    </lineage>
</organism>
<gene>
    <name evidence="1" type="ORF">MGAL_10B051438</name>
</gene>
<reference evidence="1" key="1">
    <citation type="submission" date="2018-11" db="EMBL/GenBank/DDBJ databases">
        <authorList>
            <person name="Alioto T."/>
            <person name="Alioto T."/>
        </authorList>
    </citation>
    <scope>NUCLEOTIDE SEQUENCE</scope>
</reference>
<evidence type="ECO:0000313" key="2">
    <source>
        <dbReference type="Proteomes" id="UP000596742"/>
    </source>
</evidence>
<keyword evidence="2" id="KW-1185">Reference proteome</keyword>
<comment type="caution">
    <text evidence="1">The sequence shown here is derived from an EMBL/GenBank/DDBJ whole genome shotgun (WGS) entry which is preliminary data.</text>
</comment>
<sequence length="80" mass="9313">MCVIHPRNCPGGMRKRNSDTISNFRDTDTASITEVYLQNKQLSLGSLYNLINDYLDVKEQRPTNTYEDILYDQDYNFDGN</sequence>